<evidence type="ECO:0000256" key="8">
    <source>
        <dbReference type="RuleBase" id="RU004417"/>
    </source>
</evidence>
<dbReference type="RefSeq" id="WP_013788391.1">
    <property type="nucleotide sequence ID" value="NC_015555.1"/>
</dbReference>
<dbReference type="HOGENOM" id="CLU_025763_1_2_9"/>
<evidence type="ECO:0000259" key="9">
    <source>
        <dbReference type="SMART" id="SM00839"/>
    </source>
</evidence>
<evidence type="ECO:0000256" key="1">
    <source>
        <dbReference type="ARBA" id="ARBA00006382"/>
    </source>
</evidence>
<dbReference type="SMR" id="F6BHQ6"/>
<dbReference type="eggNOG" id="COG0334">
    <property type="taxonomic scope" value="Bacteria"/>
</dbReference>
<reference evidence="10" key="1">
    <citation type="submission" date="2011-05" db="EMBL/GenBank/DDBJ databases">
        <title>Complete sequence of Thermoanaerobacterium xylanolyticum LX-11.</title>
        <authorList>
            <consortium name="US DOE Joint Genome Institute"/>
            <person name="Lucas S."/>
            <person name="Han J."/>
            <person name="Lapidus A."/>
            <person name="Cheng J.-F."/>
            <person name="Goodwin L."/>
            <person name="Pitluck S."/>
            <person name="Peters L."/>
            <person name="Mikhailova N."/>
            <person name="Lu M."/>
            <person name="Han C."/>
            <person name="Tapia R."/>
            <person name="Land M."/>
            <person name="Hauser L."/>
            <person name="Kyrpides N."/>
            <person name="Ivanova N."/>
            <person name="Pagani I."/>
            <person name="Hemme C."/>
            <person name="Woyke T."/>
        </authorList>
    </citation>
    <scope>NUCLEOTIDE SEQUENCE</scope>
    <source>
        <strain evidence="10">LX-11</strain>
    </source>
</reference>
<dbReference type="Pfam" id="PF02812">
    <property type="entry name" value="ELFV_dehydrog_N"/>
    <property type="match status" value="1"/>
</dbReference>
<dbReference type="STRING" id="858215.Thexy_1625"/>
<feature type="binding site" evidence="6">
    <location>
        <position position="222"/>
    </location>
    <ligand>
        <name>NAD(+)</name>
        <dbReference type="ChEBI" id="CHEBI:57540"/>
    </ligand>
</feature>
<dbReference type="PANTHER" id="PTHR11606:SF13">
    <property type="entry name" value="GLUTAMATE DEHYDROGENASE 1, MITOCHONDRIAL"/>
    <property type="match status" value="1"/>
</dbReference>
<evidence type="ECO:0000256" key="2">
    <source>
        <dbReference type="ARBA" id="ARBA00012896"/>
    </source>
</evidence>
<dbReference type="InterPro" id="IPR014362">
    <property type="entry name" value="Glu_DH"/>
</dbReference>
<keyword evidence="11" id="KW-1185">Reference proteome</keyword>
<dbReference type="GO" id="GO:0000166">
    <property type="term" value="F:nucleotide binding"/>
    <property type="evidence" value="ECO:0007669"/>
    <property type="project" value="UniProtKB-KW"/>
</dbReference>
<dbReference type="SUPFAM" id="SSF51735">
    <property type="entry name" value="NAD(P)-binding Rossmann-fold domains"/>
    <property type="match status" value="1"/>
</dbReference>
<dbReference type="Proteomes" id="UP000007239">
    <property type="component" value="Chromosome"/>
</dbReference>
<dbReference type="InterPro" id="IPR006097">
    <property type="entry name" value="Glu/Leu/Phe/Val/Trp_DH_dimer"/>
</dbReference>
<feature type="domain" description="Glutamate/phenylalanine/leucine/valine/L-tryptophan dehydrogenase C-terminal" evidence="9">
    <location>
        <begin position="184"/>
        <end position="414"/>
    </location>
</feature>
<dbReference type="SUPFAM" id="SSF53223">
    <property type="entry name" value="Aminoacid dehydrogenase-like, N-terminal domain"/>
    <property type="match status" value="1"/>
</dbReference>
<dbReference type="SMART" id="SM00839">
    <property type="entry name" value="ELFV_dehydrog"/>
    <property type="match status" value="1"/>
</dbReference>
<dbReference type="AlphaFoldDB" id="F6BHQ6"/>
<evidence type="ECO:0000256" key="3">
    <source>
        <dbReference type="ARBA" id="ARBA00023002"/>
    </source>
</evidence>
<name>F6BHQ6_THEXL</name>
<sequence>MKSECLNPLTNAQKEIENACKLLKVSDSAYQILKEPIRFLEVSIPVRMDDGTIRIFKGYRAQHNDAVGPTKGGIRFHQDVNIDEVKALSIWMSFKCSVVGIPFGGAKGGVIVDPNTLSKSELERLSRGYIREIYSIVGPDKDIPAPDVNTNEQIMAWMMDEYSKLSGKNSPGIITGKPIICGGSLGRTQATGYGVALMAYEATKYLNLDIKNCTVSIQGFGNVGSYSALNLHKLGAKIIAVSDSKGGIYKEGGIDINALIEYVKENGSVAGFDDAEQITNDKIFELEADIFVPAALENQITTDIARSIKTKIICEGANGPTTPEADKILYERGIFVVPDILANAGGVTVSYFEWVQNLDNYYWTLEEVEDRQRMIMIEAFKKVYETSNDYKVDMRTGAYITSLNRIYKAMEMRGWV</sequence>
<dbReference type="PROSITE" id="PS00074">
    <property type="entry name" value="GLFV_DEHYDROGENASE"/>
    <property type="match status" value="1"/>
</dbReference>
<feature type="binding site" evidence="6">
    <location>
        <position position="95"/>
    </location>
    <ligand>
        <name>substrate</name>
    </ligand>
</feature>
<dbReference type="InterPro" id="IPR033922">
    <property type="entry name" value="NAD_bind_Glu_DH"/>
</dbReference>
<proteinExistence type="inferred from homology"/>
<dbReference type="Gene3D" id="3.40.50.10860">
    <property type="entry name" value="Leucine Dehydrogenase, chain A, domain 1"/>
    <property type="match status" value="1"/>
</dbReference>
<feature type="binding site" evidence="6">
    <location>
        <position position="191"/>
    </location>
    <ligand>
        <name>NAD(+)</name>
        <dbReference type="ChEBI" id="CHEBI:57540"/>
    </ligand>
</feature>
<dbReference type="InterPro" id="IPR006095">
    <property type="entry name" value="Glu/Leu/Phe/Val/Trp_DH"/>
</dbReference>
<dbReference type="CDD" id="cd01076">
    <property type="entry name" value="NAD_bind_1_Glu_DH"/>
    <property type="match status" value="1"/>
</dbReference>
<dbReference type="PIRSF" id="PIRSF000185">
    <property type="entry name" value="Glu_DH"/>
    <property type="match status" value="1"/>
</dbReference>
<dbReference type="GO" id="GO:0006538">
    <property type="term" value="P:L-glutamate catabolic process"/>
    <property type="evidence" value="ECO:0007669"/>
    <property type="project" value="TreeGrafter"/>
</dbReference>
<feature type="site" description="Important for catalysis" evidence="7">
    <location>
        <position position="147"/>
    </location>
</feature>
<dbReference type="PRINTS" id="PR00082">
    <property type="entry name" value="GLFDHDRGNASE"/>
</dbReference>
<dbReference type="InterPro" id="IPR046346">
    <property type="entry name" value="Aminoacid_DH-like_N_sf"/>
</dbReference>
<dbReference type="Gene3D" id="3.40.50.720">
    <property type="entry name" value="NAD(P)-binding Rossmann-like Domain"/>
    <property type="match status" value="1"/>
</dbReference>
<dbReference type="InterPro" id="IPR033524">
    <property type="entry name" value="Glu/Leu/Phe/Val_DH_AS"/>
</dbReference>
<evidence type="ECO:0000256" key="5">
    <source>
        <dbReference type="PIRSR" id="PIRSR000185-1"/>
    </source>
</evidence>
<gene>
    <name evidence="10" type="ordered locus">Thexy_1625</name>
</gene>
<keyword evidence="6" id="KW-0547">Nucleotide-binding</keyword>
<evidence type="ECO:0000256" key="7">
    <source>
        <dbReference type="PIRSR" id="PIRSR000185-3"/>
    </source>
</evidence>
<protein>
    <recommendedName>
        <fullName evidence="2 4">Glutamate dehydrogenase</fullName>
    </recommendedName>
</protein>
<accession>F6BHQ6</accession>
<dbReference type="FunFam" id="3.40.50.10860:FF:000003">
    <property type="entry name" value="Glutamate dehydrogenase"/>
    <property type="match status" value="1"/>
</dbReference>
<feature type="active site" description="Proton donor" evidence="5">
    <location>
        <position position="107"/>
    </location>
</feature>
<feature type="binding site" evidence="6">
    <location>
        <position position="71"/>
    </location>
    <ligand>
        <name>substrate</name>
    </ligand>
</feature>
<evidence type="ECO:0000256" key="4">
    <source>
        <dbReference type="PIRNR" id="PIRNR000185"/>
    </source>
</evidence>
<evidence type="ECO:0000313" key="10">
    <source>
        <dbReference type="EMBL" id="AEF17655.1"/>
    </source>
</evidence>
<keyword evidence="6" id="KW-0520">NAD</keyword>
<dbReference type="PANTHER" id="PTHR11606">
    <property type="entry name" value="GLUTAMATE DEHYDROGENASE"/>
    <property type="match status" value="1"/>
</dbReference>
<dbReference type="KEGG" id="txy:Thexy_1625"/>
<dbReference type="Pfam" id="PF00208">
    <property type="entry name" value="ELFV_dehydrog"/>
    <property type="match status" value="1"/>
</dbReference>
<keyword evidence="3 4" id="KW-0560">Oxidoreductase</keyword>
<dbReference type="InterPro" id="IPR006096">
    <property type="entry name" value="Glu/Leu/Phe/Val/Trp_DH_C"/>
</dbReference>
<dbReference type="GO" id="GO:0004352">
    <property type="term" value="F:glutamate dehydrogenase (NAD+) activity"/>
    <property type="evidence" value="ECO:0007669"/>
    <property type="project" value="TreeGrafter"/>
</dbReference>
<dbReference type="EMBL" id="CP002739">
    <property type="protein sequence ID" value="AEF17655.1"/>
    <property type="molecule type" value="Genomic_DNA"/>
</dbReference>
<organism evidence="10 11">
    <name type="scientific">Thermoanaerobacterium xylanolyticum (strain ATCC 49914 / DSM 7097 / LX-11)</name>
    <dbReference type="NCBI Taxonomy" id="858215"/>
    <lineage>
        <taxon>Bacteria</taxon>
        <taxon>Bacillati</taxon>
        <taxon>Bacillota</taxon>
        <taxon>Clostridia</taxon>
        <taxon>Thermoanaerobacterales</taxon>
        <taxon>Thermoanaerobacteraceae</taxon>
        <taxon>Thermoanaerobacterium</taxon>
    </lineage>
</organism>
<dbReference type="InterPro" id="IPR036291">
    <property type="entry name" value="NAD(P)-bd_dom_sf"/>
</dbReference>
<feature type="binding site" evidence="6">
    <location>
        <position position="350"/>
    </location>
    <ligand>
        <name>substrate</name>
    </ligand>
</feature>
<evidence type="ECO:0000256" key="6">
    <source>
        <dbReference type="PIRSR" id="PIRSR000185-2"/>
    </source>
</evidence>
<evidence type="ECO:0000313" key="11">
    <source>
        <dbReference type="Proteomes" id="UP000007239"/>
    </source>
</evidence>
<comment type="similarity">
    <text evidence="1 4 8">Belongs to the Glu/Leu/Phe/Val dehydrogenases family.</text>
</comment>